<dbReference type="AlphaFoldDB" id="A0A8K0GI80"/>
<comment type="caution">
    <text evidence="1">The sequence shown here is derived from an EMBL/GenBank/DDBJ whole genome shotgun (WGS) entry which is preliminary data.</text>
</comment>
<dbReference type="EMBL" id="VTPC01001957">
    <property type="protein sequence ID" value="KAF2900869.1"/>
    <property type="molecule type" value="Genomic_DNA"/>
</dbReference>
<evidence type="ECO:0000313" key="2">
    <source>
        <dbReference type="Proteomes" id="UP000801492"/>
    </source>
</evidence>
<gene>
    <name evidence="1" type="ORF">ILUMI_05317</name>
</gene>
<evidence type="ECO:0000313" key="1">
    <source>
        <dbReference type="EMBL" id="KAF2900869.1"/>
    </source>
</evidence>
<organism evidence="1 2">
    <name type="scientific">Ignelater luminosus</name>
    <name type="common">Cucubano</name>
    <name type="synonym">Pyrophorus luminosus</name>
    <dbReference type="NCBI Taxonomy" id="2038154"/>
    <lineage>
        <taxon>Eukaryota</taxon>
        <taxon>Metazoa</taxon>
        <taxon>Ecdysozoa</taxon>
        <taxon>Arthropoda</taxon>
        <taxon>Hexapoda</taxon>
        <taxon>Insecta</taxon>
        <taxon>Pterygota</taxon>
        <taxon>Neoptera</taxon>
        <taxon>Endopterygota</taxon>
        <taxon>Coleoptera</taxon>
        <taxon>Polyphaga</taxon>
        <taxon>Elateriformia</taxon>
        <taxon>Elateroidea</taxon>
        <taxon>Elateridae</taxon>
        <taxon>Agrypninae</taxon>
        <taxon>Pyrophorini</taxon>
        <taxon>Ignelater</taxon>
    </lineage>
</organism>
<dbReference type="Proteomes" id="UP000801492">
    <property type="component" value="Unassembled WGS sequence"/>
</dbReference>
<name>A0A8K0GI80_IGNLU</name>
<sequence length="132" mass="15054">MLEAPIVSVEYGKDDNERTIVTVVDQKLIEYHMRVLEAPGSRKSLNFITCLIVDTFRQGLIGHNSRLIAELNTPPNVPKRLERQWPVDLQQQVENNCTQTITPKGLGTSSKDDFSTHATHTQQIYLILQIRQ</sequence>
<proteinExistence type="predicted"/>
<keyword evidence="2" id="KW-1185">Reference proteome</keyword>
<reference evidence="1" key="1">
    <citation type="submission" date="2019-08" db="EMBL/GenBank/DDBJ databases">
        <title>The genome of the North American firefly Photinus pyralis.</title>
        <authorList>
            <consortium name="Photinus pyralis genome working group"/>
            <person name="Fallon T.R."/>
            <person name="Sander Lower S.E."/>
            <person name="Weng J.-K."/>
        </authorList>
    </citation>
    <scope>NUCLEOTIDE SEQUENCE</scope>
    <source>
        <strain evidence="1">TRF0915ILg1</strain>
        <tissue evidence="1">Whole body</tissue>
    </source>
</reference>
<accession>A0A8K0GI80</accession>
<protein>
    <submittedName>
        <fullName evidence="1">Uncharacterized protein</fullName>
    </submittedName>
</protein>